<comment type="caution">
    <text evidence="7">The sequence shown here is derived from an EMBL/GenBank/DDBJ whole genome shotgun (WGS) entry which is preliminary data.</text>
</comment>
<dbReference type="AlphaFoldDB" id="A0A7J7CMP5"/>
<evidence type="ECO:0000313" key="7">
    <source>
        <dbReference type="EMBL" id="KAF5735299.1"/>
    </source>
</evidence>
<keyword evidence="4" id="KW-0479">Metal-binding</keyword>
<gene>
    <name evidence="7" type="ORF">HS088_TW15G00801</name>
</gene>
<evidence type="ECO:0000313" key="8">
    <source>
        <dbReference type="Proteomes" id="UP000593562"/>
    </source>
</evidence>
<reference evidence="7 8" key="1">
    <citation type="journal article" date="2020" name="Nat. Commun.">
        <title>Genome of Tripterygium wilfordii and identification of cytochrome P450 involved in triptolide biosynthesis.</title>
        <authorList>
            <person name="Tu L."/>
            <person name="Su P."/>
            <person name="Zhang Z."/>
            <person name="Gao L."/>
            <person name="Wang J."/>
            <person name="Hu T."/>
            <person name="Zhou J."/>
            <person name="Zhang Y."/>
            <person name="Zhao Y."/>
            <person name="Liu Y."/>
            <person name="Song Y."/>
            <person name="Tong Y."/>
            <person name="Lu Y."/>
            <person name="Yang J."/>
            <person name="Xu C."/>
            <person name="Jia M."/>
            <person name="Peters R.J."/>
            <person name="Huang L."/>
            <person name="Gao W."/>
        </authorList>
    </citation>
    <scope>NUCLEOTIDE SEQUENCE [LARGE SCALE GENOMIC DNA]</scope>
    <source>
        <strain evidence="8">cv. XIE 37</strain>
        <tissue evidence="7">Leaf</tissue>
    </source>
</reference>
<keyword evidence="6" id="KW-0472">Membrane</keyword>
<dbReference type="GO" id="GO:0016020">
    <property type="term" value="C:membrane"/>
    <property type="evidence" value="ECO:0007669"/>
    <property type="project" value="UniProtKB-SubCell"/>
</dbReference>
<evidence type="ECO:0000256" key="4">
    <source>
        <dbReference type="ARBA" id="ARBA00022723"/>
    </source>
</evidence>
<accession>A0A7J7CMP5</accession>
<evidence type="ECO:0000256" key="3">
    <source>
        <dbReference type="ARBA" id="ARBA00022692"/>
    </source>
</evidence>
<comment type="subcellular location">
    <subcellularLocation>
        <location evidence="2">Membrane</location>
        <topology evidence="2">Single-pass membrane protein</topology>
    </subcellularLocation>
</comment>
<evidence type="ECO:0000256" key="6">
    <source>
        <dbReference type="ARBA" id="ARBA00023136"/>
    </source>
</evidence>
<dbReference type="InterPro" id="IPR036396">
    <property type="entry name" value="Cyt_P450_sf"/>
</dbReference>
<dbReference type="PRINTS" id="PR00463">
    <property type="entry name" value="EP450I"/>
</dbReference>
<keyword evidence="8" id="KW-1185">Reference proteome</keyword>
<organism evidence="7 8">
    <name type="scientific">Tripterygium wilfordii</name>
    <name type="common">Thunder God vine</name>
    <dbReference type="NCBI Taxonomy" id="458696"/>
    <lineage>
        <taxon>Eukaryota</taxon>
        <taxon>Viridiplantae</taxon>
        <taxon>Streptophyta</taxon>
        <taxon>Embryophyta</taxon>
        <taxon>Tracheophyta</taxon>
        <taxon>Spermatophyta</taxon>
        <taxon>Magnoliopsida</taxon>
        <taxon>eudicotyledons</taxon>
        <taxon>Gunneridae</taxon>
        <taxon>Pentapetalae</taxon>
        <taxon>rosids</taxon>
        <taxon>fabids</taxon>
        <taxon>Celastrales</taxon>
        <taxon>Celastraceae</taxon>
        <taxon>Tripterygium</taxon>
    </lineage>
</organism>
<evidence type="ECO:0008006" key="9">
    <source>
        <dbReference type="Google" id="ProtNLM"/>
    </source>
</evidence>
<evidence type="ECO:0000256" key="1">
    <source>
        <dbReference type="ARBA" id="ARBA00001971"/>
    </source>
</evidence>
<protein>
    <recommendedName>
        <fullName evidence="9">Cytochrome P450 89A2-like</fullName>
    </recommendedName>
</protein>
<dbReference type="PANTHER" id="PTHR24298">
    <property type="entry name" value="FLAVONOID 3'-MONOOXYGENASE-RELATED"/>
    <property type="match status" value="1"/>
</dbReference>
<dbReference type="Gene3D" id="1.10.630.10">
    <property type="entry name" value="Cytochrome P450"/>
    <property type="match status" value="2"/>
</dbReference>
<dbReference type="Proteomes" id="UP000593562">
    <property type="component" value="Unassembled WGS sequence"/>
</dbReference>
<evidence type="ECO:0000256" key="5">
    <source>
        <dbReference type="ARBA" id="ARBA00022989"/>
    </source>
</evidence>
<dbReference type="GO" id="GO:0020037">
    <property type="term" value="F:heme binding"/>
    <property type="evidence" value="ECO:0007669"/>
    <property type="project" value="InterPro"/>
</dbReference>
<dbReference type="InterPro" id="IPR002401">
    <property type="entry name" value="Cyt_P450_E_grp-I"/>
</dbReference>
<dbReference type="EMBL" id="JAAARO010000015">
    <property type="protein sequence ID" value="KAF5735299.1"/>
    <property type="molecule type" value="Genomic_DNA"/>
</dbReference>
<keyword evidence="3" id="KW-0812">Transmembrane</keyword>
<proteinExistence type="predicted"/>
<keyword evidence="5" id="KW-1133">Transmembrane helix</keyword>
<dbReference type="GO" id="GO:0005506">
    <property type="term" value="F:iron ion binding"/>
    <property type="evidence" value="ECO:0007669"/>
    <property type="project" value="InterPro"/>
</dbReference>
<dbReference type="InParanoid" id="A0A7J7CMP5"/>
<name>A0A7J7CMP5_TRIWF</name>
<evidence type="ECO:0000256" key="2">
    <source>
        <dbReference type="ARBA" id="ARBA00004167"/>
    </source>
</evidence>
<dbReference type="Pfam" id="PF00067">
    <property type="entry name" value="p450"/>
    <property type="match status" value="1"/>
</dbReference>
<dbReference type="PANTHER" id="PTHR24298:SF800">
    <property type="entry name" value="CYTOCHROME P450 89A2-RELATED"/>
    <property type="match status" value="1"/>
</dbReference>
<sequence length="257" mass="29142">MEAWFMLLVSLSIAAILKAFFKILIPTKQQILNLPPSPSTIPIITDILWLFKSLTGLESILKSIIAKLGPIVTLDIGFRRIIFVEDHSIAHQALVRNGAVFASRPPSLATTKIVNSNQSTINTSLYGPTWRLLRRNLTSQILHPTRSRSYSHARKWVIQILMDRLLSESQSEEVMLDQYLIPKNSTVNFMVAQMGWDPKVWEDPMGFKPERFMSSDGEVVFDITGNKEIKMMPFGVGLKVKKSRKIHPRSSCKLPLK</sequence>
<dbReference type="SUPFAM" id="SSF48264">
    <property type="entry name" value="Cytochrome P450"/>
    <property type="match status" value="1"/>
</dbReference>
<comment type="cofactor">
    <cofactor evidence="1">
        <name>heme</name>
        <dbReference type="ChEBI" id="CHEBI:30413"/>
    </cofactor>
</comment>
<dbReference type="InterPro" id="IPR051103">
    <property type="entry name" value="Plant_metabolite_P450s"/>
</dbReference>
<dbReference type="GO" id="GO:0016709">
    <property type="term" value="F:oxidoreductase activity, acting on paired donors, with incorporation or reduction of molecular oxygen, NAD(P)H as one donor, and incorporation of one atom of oxygen"/>
    <property type="evidence" value="ECO:0007669"/>
    <property type="project" value="TreeGrafter"/>
</dbReference>
<dbReference type="InterPro" id="IPR001128">
    <property type="entry name" value="Cyt_P450"/>
</dbReference>